<dbReference type="STRING" id="86630.A0A367KEE0"/>
<dbReference type="EMBL" id="PJQL01000058">
    <property type="protein sequence ID" value="RCI00480.1"/>
    <property type="molecule type" value="Genomic_DNA"/>
</dbReference>
<dbReference type="OrthoDB" id="1470350at2759"/>
<evidence type="ECO:0000313" key="8">
    <source>
        <dbReference type="EMBL" id="RCI00480.1"/>
    </source>
</evidence>
<organism evidence="8 9">
    <name type="scientific">Rhizopus azygosporus</name>
    <name type="common">Rhizopus microsporus var. azygosporus</name>
    <dbReference type="NCBI Taxonomy" id="86630"/>
    <lineage>
        <taxon>Eukaryota</taxon>
        <taxon>Fungi</taxon>
        <taxon>Fungi incertae sedis</taxon>
        <taxon>Mucoromycota</taxon>
        <taxon>Mucoromycotina</taxon>
        <taxon>Mucoromycetes</taxon>
        <taxon>Mucorales</taxon>
        <taxon>Mucorineae</taxon>
        <taxon>Rhizopodaceae</taxon>
        <taxon>Rhizopus</taxon>
    </lineage>
</organism>
<evidence type="ECO:0000256" key="1">
    <source>
        <dbReference type="ARBA" id="ARBA00001971"/>
    </source>
</evidence>
<gene>
    <name evidence="8" type="primary">TBXAS1</name>
    <name evidence="8" type="ORF">CU097_014650</name>
</gene>
<dbReference type="GO" id="GO:0005506">
    <property type="term" value="F:iron ion binding"/>
    <property type="evidence" value="ECO:0007669"/>
    <property type="project" value="InterPro"/>
</dbReference>
<feature type="binding site" description="axial binding residue" evidence="5">
    <location>
        <position position="359"/>
    </location>
    <ligand>
        <name>heme</name>
        <dbReference type="ChEBI" id="CHEBI:30413"/>
    </ligand>
    <ligandPart>
        <name>Fe</name>
        <dbReference type="ChEBI" id="CHEBI:18248"/>
    </ligandPart>
</feature>
<evidence type="ECO:0000313" key="9">
    <source>
        <dbReference type="Proteomes" id="UP000252139"/>
    </source>
</evidence>
<keyword evidence="5 6" id="KW-0349">Heme</keyword>
<dbReference type="Gene3D" id="1.10.630.10">
    <property type="entry name" value="Cytochrome P450"/>
    <property type="match status" value="1"/>
</dbReference>
<evidence type="ECO:0000256" key="3">
    <source>
        <dbReference type="ARBA" id="ARBA00022723"/>
    </source>
</evidence>
<dbReference type="PROSITE" id="PS00086">
    <property type="entry name" value="CYTOCHROME_P450"/>
    <property type="match status" value="1"/>
</dbReference>
<dbReference type="InterPro" id="IPR002401">
    <property type="entry name" value="Cyt_P450_E_grp-I"/>
</dbReference>
<dbReference type="PRINTS" id="PR00385">
    <property type="entry name" value="P450"/>
</dbReference>
<evidence type="ECO:0000256" key="2">
    <source>
        <dbReference type="ARBA" id="ARBA00010617"/>
    </source>
</evidence>
<dbReference type="Pfam" id="PF00067">
    <property type="entry name" value="p450"/>
    <property type="match status" value="1"/>
</dbReference>
<keyword evidence="7" id="KW-0812">Transmembrane</keyword>
<comment type="similarity">
    <text evidence="2 6">Belongs to the cytochrome P450 family.</text>
</comment>
<dbReference type="GO" id="GO:0016705">
    <property type="term" value="F:oxidoreductase activity, acting on paired donors, with incorporation or reduction of molecular oxygen"/>
    <property type="evidence" value="ECO:0007669"/>
    <property type="project" value="InterPro"/>
</dbReference>
<proteinExistence type="inferred from homology"/>
<dbReference type="Proteomes" id="UP000252139">
    <property type="component" value="Unassembled WGS sequence"/>
</dbReference>
<evidence type="ECO:0000256" key="7">
    <source>
        <dbReference type="SAM" id="Phobius"/>
    </source>
</evidence>
<sequence>MAISFLYREGPAERLKRLKLPAVRKESNSSRLDSLCRQSYCCQAALIKSRFVLKQQITTVMNPAFHRSMPVNTIAGVVPTLIAVIDKYEGKVPVTSIMQVFTLDVLGLAIFSKFRFWVLKGDAEKWRAEYKLVMGTLFDPVTNVFTGLDFLLRYVCPKRIRGAKAVNNLNKLFDQLVKEKRLEVQNGVHVNKPQDEKDLLTLMLEAKQRGEAMTTDMETGHNVVVFFLAGHESTAYALSFILYFLAKNMQVQQKLREEVDRVMGRESVDAAPTLEELSQMEYFIFDVLVLRHTVEDMYLDDTFIPKDTRITVDVSAIQRDSKVWNRPDDFIPERFMEGGEAIGHEGMAWLPFGGGARQCIGMNFSLTEQKVALAMLGFDSL</sequence>
<dbReference type="InterPro" id="IPR036396">
    <property type="entry name" value="Cyt_P450_sf"/>
</dbReference>
<dbReference type="AlphaFoldDB" id="A0A367KEE0"/>
<evidence type="ECO:0000256" key="4">
    <source>
        <dbReference type="ARBA" id="ARBA00023004"/>
    </source>
</evidence>
<evidence type="ECO:0000256" key="6">
    <source>
        <dbReference type="RuleBase" id="RU000461"/>
    </source>
</evidence>
<evidence type="ECO:0000256" key="5">
    <source>
        <dbReference type="PIRSR" id="PIRSR602401-1"/>
    </source>
</evidence>
<dbReference type="PRINTS" id="PR00463">
    <property type="entry name" value="EP450I"/>
</dbReference>
<dbReference type="PANTHER" id="PTHR24305:SF166">
    <property type="entry name" value="CYTOCHROME P450 12A4, MITOCHONDRIAL-RELATED"/>
    <property type="match status" value="1"/>
</dbReference>
<comment type="cofactor">
    <cofactor evidence="1 5">
        <name>heme</name>
        <dbReference type="ChEBI" id="CHEBI:30413"/>
    </cofactor>
</comment>
<protein>
    <submittedName>
        <fullName evidence="8">Thromboxane-A synthase</fullName>
    </submittedName>
</protein>
<comment type="caution">
    <text evidence="8">The sequence shown here is derived from an EMBL/GenBank/DDBJ whole genome shotgun (WGS) entry which is preliminary data.</text>
</comment>
<keyword evidence="3 5" id="KW-0479">Metal-binding</keyword>
<keyword evidence="7" id="KW-1133">Transmembrane helix</keyword>
<dbReference type="InterPro" id="IPR001128">
    <property type="entry name" value="Cyt_P450"/>
</dbReference>
<dbReference type="InterPro" id="IPR050121">
    <property type="entry name" value="Cytochrome_P450_monoxygenase"/>
</dbReference>
<accession>A0A367KEE0</accession>
<dbReference type="InterPro" id="IPR017972">
    <property type="entry name" value="Cyt_P450_CS"/>
</dbReference>
<dbReference type="GO" id="GO:0020037">
    <property type="term" value="F:heme binding"/>
    <property type="evidence" value="ECO:0007669"/>
    <property type="project" value="InterPro"/>
</dbReference>
<dbReference type="PANTHER" id="PTHR24305">
    <property type="entry name" value="CYTOCHROME P450"/>
    <property type="match status" value="1"/>
</dbReference>
<keyword evidence="7" id="KW-0472">Membrane</keyword>
<feature type="transmembrane region" description="Helical" evidence="7">
    <location>
        <begin position="223"/>
        <end position="246"/>
    </location>
</feature>
<reference evidence="8 9" key="1">
    <citation type="journal article" date="2018" name="G3 (Bethesda)">
        <title>Phylogenetic and Phylogenomic Definition of Rhizopus Species.</title>
        <authorList>
            <person name="Gryganskyi A.P."/>
            <person name="Golan J."/>
            <person name="Dolatabadi S."/>
            <person name="Mondo S."/>
            <person name="Robb S."/>
            <person name="Idnurm A."/>
            <person name="Muszewska A."/>
            <person name="Steczkiewicz K."/>
            <person name="Masonjones S."/>
            <person name="Liao H.L."/>
            <person name="Gajdeczka M.T."/>
            <person name="Anike F."/>
            <person name="Vuek A."/>
            <person name="Anishchenko I.M."/>
            <person name="Voigt K."/>
            <person name="de Hoog G.S."/>
            <person name="Smith M.E."/>
            <person name="Heitman J."/>
            <person name="Vilgalys R."/>
            <person name="Stajich J.E."/>
        </authorList>
    </citation>
    <scope>NUCLEOTIDE SEQUENCE [LARGE SCALE GENOMIC DNA]</scope>
    <source>
        <strain evidence="8 9">CBS 357.93</strain>
    </source>
</reference>
<keyword evidence="6" id="KW-0560">Oxidoreductase</keyword>
<keyword evidence="4 5" id="KW-0408">Iron</keyword>
<keyword evidence="6" id="KW-0503">Monooxygenase</keyword>
<dbReference type="GO" id="GO:0004497">
    <property type="term" value="F:monooxygenase activity"/>
    <property type="evidence" value="ECO:0007669"/>
    <property type="project" value="UniProtKB-KW"/>
</dbReference>
<name>A0A367KEE0_RHIAZ</name>
<keyword evidence="9" id="KW-1185">Reference proteome</keyword>
<dbReference type="SUPFAM" id="SSF48264">
    <property type="entry name" value="Cytochrome P450"/>
    <property type="match status" value="1"/>
</dbReference>